<keyword evidence="2" id="KW-0169">Cobalamin biosynthesis</keyword>
<evidence type="ECO:0000313" key="4">
    <source>
        <dbReference type="EMBL" id="KZB66635.1"/>
    </source>
</evidence>
<dbReference type="Pfam" id="PF02571">
    <property type="entry name" value="CbiJ"/>
    <property type="match status" value="1"/>
</dbReference>
<dbReference type="OrthoDB" id="5183775at2"/>
<evidence type="ECO:0000313" key="5">
    <source>
        <dbReference type="Proteomes" id="UP000076335"/>
    </source>
</evidence>
<evidence type="ECO:0000256" key="2">
    <source>
        <dbReference type="ARBA" id="ARBA00022573"/>
    </source>
</evidence>
<dbReference type="NCBIfam" id="NF005968">
    <property type="entry name" value="PRK08057.1-2"/>
    <property type="match status" value="1"/>
</dbReference>
<dbReference type="PROSITE" id="PS51014">
    <property type="entry name" value="COBK_CBIJ"/>
    <property type="match status" value="1"/>
</dbReference>
<organism evidence="4 5">
    <name type="scientific">Thalassospira lucentensis</name>
    <dbReference type="NCBI Taxonomy" id="168935"/>
    <lineage>
        <taxon>Bacteria</taxon>
        <taxon>Pseudomonadati</taxon>
        <taxon>Pseudomonadota</taxon>
        <taxon>Alphaproteobacteria</taxon>
        <taxon>Rhodospirillales</taxon>
        <taxon>Thalassospiraceae</taxon>
        <taxon>Thalassospira</taxon>
    </lineage>
</organism>
<comment type="caution">
    <text evidence="4">The sequence shown here is derived from an EMBL/GenBank/DDBJ whole genome shotgun (WGS) entry which is preliminary data.</text>
</comment>
<protein>
    <submittedName>
        <fullName evidence="4">Cobalt-precorrin-6A reductase</fullName>
    </submittedName>
</protein>
<comment type="pathway">
    <text evidence="1">Cofactor biosynthesis; adenosylcobalamin biosynthesis.</text>
</comment>
<dbReference type="GO" id="GO:0016994">
    <property type="term" value="F:precorrin-6A reductase activity"/>
    <property type="evidence" value="ECO:0007669"/>
    <property type="project" value="InterPro"/>
</dbReference>
<evidence type="ECO:0000256" key="1">
    <source>
        <dbReference type="ARBA" id="ARBA00004953"/>
    </source>
</evidence>
<sequence>MIPPRSTATPLNILIFGGTGDANRIAADLLQEFGSDVRLQLSLAGRTSAPRLPDGIPVRIGGFGGAEGIISCLGSEKIDLVIDATHPYATQISSHIAQACHAVATPCIQFQRSAWQKTDKDRWIMVRSLQEAAQILPDHGRRALIASGRKDLAHFEGLEKTWLLVRTVESPKDPFNLAFGEWLIARGPFTVEGEIELLQRYEIDVIVSKNSGGSATEAKILAARELSIPIIMVERPGAAPVEQAEAIYEIIEKVRNTLASV</sequence>
<reference evidence="4 5" key="1">
    <citation type="submission" date="2015-12" db="EMBL/GenBank/DDBJ databases">
        <title>Genome sequence of Thalassospira lucentensis MCCC 1A02072.</title>
        <authorList>
            <person name="Lu L."/>
            <person name="Lai Q."/>
            <person name="Shao Z."/>
            <person name="Qian P."/>
        </authorList>
    </citation>
    <scope>NUCLEOTIDE SEQUENCE [LARGE SCALE GENOMIC DNA]</scope>
    <source>
        <strain evidence="4 5">MCCC 1A02072</strain>
    </source>
</reference>
<dbReference type="Proteomes" id="UP000076335">
    <property type="component" value="Unassembled WGS sequence"/>
</dbReference>
<keyword evidence="3" id="KW-0560">Oxidoreductase</keyword>
<dbReference type="PANTHER" id="PTHR36925:SF1">
    <property type="entry name" value="COBALT-PRECORRIN-6A REDUCTASE"/>
    <property type="match status" value="1"/>
</dbReference>
<accession>A0A154L7W0</accession>
<evidence type="ECO:0000256" key="3">
    <source>
        <dbReference type="ARBA" id="ARBA00023002"/>
    </source>
</evidence>
<dbReference type="UniPathway" id="UPA00148"/>
<dbReference type="EMBL" id="LPVY01000005">
    <property type="protein sequence ID" value="KZB66635.1"/>
    <property type="molecule type" value="Genomic_DNA"/>
</dbReference>
<proteinExistence type="predicted"/>
<gene>
    <name evidence="4" type="ORF">AUP42_13850</name>
</gene>
<dbReference type="NCBIfam" id="TIGR00715">
    <property type="entry name" value="precor6x_red"/>
    <property type="match status" value="1"/>
</dbReference>
<dbReference type="AlphaFoldDB" id="A0A154L7W0"/>
<dbReference type="GO" id="GO:0009236">
    <property type="term" value="P:cobalamin biosynthetic process"/>
    <property type="evidence" value="ECO:0007669"/>
    <property type="project" value="UniProtKB-UniPathway"/>
</dbReference>
<dbReference type="RefSeq" id="WP_062949797.1">
    <property type="nucleotide sequence ID" value="NZ_LPVY01000005.1"/>
</dbReference>
<dbReference type="InterPro" id="IPR003723">
    <property type="entry name" value="Precorrin-6x_reduct"/>
</dbReference>
<name>A0A154L7W0_9PROT</name>
<dbReference type="PANTHER" id="PTHR36925">
    <property type="entry name" value="COBALT-PRECORRIN-6A REDUCTASE"/>
    <property type="match status" value="1"/>
</dbReference>